<name>A0A3R6B107_9FIRM</name>
<dbReference type="RefSeq" id="WP_117822725.1">
    <property type="nucleotide sequence ID" value="NZ_QRXY01000001.1"/>
</dbReference>
<dbReference type="Gene3D" id="2.60.120.370">
    <property type="entry name" value="YhcH/YjgK/YiaL"/>
    <property type="match status" value="1"/>
</dbReference>
<comment type="caution">
    <text evidence="1">The sequence shown here is derived from an EMBL/GenBank/DDBJ whole genome shotgun (WGS) entry which is preliminary data.</text>
</comment>
<dbReference type="Proteomes" id="UP000285693">
    <property type="component" value="Unassembled WGS sequence"/>
</dbReference>
<sequence>MLTTTIKEAEKYNYLGERFQKAFAFLRDTDFSVLSEGKVEIDGENIFAEVQEYVTKPEKECKFESHKKYFDIQYMAEGEEYFGFIPLGELRKDTGYDETRDLEFYQFPEVSGRLHLQKGDFAVVSPDDGHQPRCIGKAPCKVKKIVVKVKVD</sequence>
<dbReference type="NCBIfam" id="TIGR00022">
    <property type="entry name" value="YhcH/YjgK/YiaL family protein"/>
    <property type="match status" value="1"/>
</dbReference>
<dbReference type="InterPro" id="IPR037012">
    <property type="entry name" value="NanQ/TabA/YiaL_sf"/>
</dbReference>
<proteinExistence type="predicted"/>
<gene>
    <name evidence="1" type="ORF">DWW65_00340</name>
</gene>
<dbReference type="Pfam" id="PF04074">
    <property type="entry name" value="DUF386"/>
    <property type="match status" value="1"/>
</dbReference>
<accession>A0A3R6B107</accession>
<dbReference type="InterPro" id="IPR004375">
    <property type="entry name" value="NanQ/TabA/YiaL"/>
</dbReference>
<evidence type="ECO:0000313" key="1">
    <source>
        <dbReference type="EMBL" id="RGU47588.1"/>
    </source>
</evidence>
<dbReference type="PANTHER" id="PTHR34986">
    <property type="entry name" value="EVOLVED BETA-GALACTOSIDASE SUBUNIT BETA"/>
    <property type="match status" value="1"/>
</dbReference>
<reference evidence="1 2" key="1">
    <citation type="submission" date="2018-08" db="EMBL/GenBank/DDBJ databases">
        <title>A genome reference for cultivated species of the human gut microbiota.</title>
        <authorList>
            <person name="Zou Y."/>
            <person name="Xue W."/>
            <person name="Luo G."/>
        </authorList>
    </citation>
    <scope>NUCLEOTIDE SEQUENCE [LARGE SCALE GENOMIC DNA]</scope>
    <source>
        <strain evidence="1 2">AF16-31</strain>
    </source>
</reference>
<dbReference type="PANTHER" id="PTHR34986:SF1">
    <property type="entry name" value="PROTEIN YIAL"/>
    <property type="match status" value="1"/>
</dbReference>
<organism evidence="1 2">
    <name type="scientific">Coprococcus comes</name>
    <dbReference type="NCBI Taxonomy" id="410072"/>
    <lineage>
        <taxon>Bacteria</taxon>
        <taxon>Bacillati</taxon>
        <taxon>Bacillota</taxon>
        <taxon>Clostridia</taxon>
        <taxon>Lachnospirales</taxon>
        <taxon>Lachnospiraceae</taxon>
        <taxon>Coprococcus</taxon>
    </lineage>
</organism>
<dbReference type="AlphaFoldDB" id="A0A3R6B107"/>
<evidence type="ECO:0000313" key="2">
    <source>
        <dbReference type="Proteomes" id="UP000285693"/>
    </source>
</evidence>
<dbReference type="SUPFAM" id="SSF51197">
    <property type="entry name" value="Clavaminate synthase-like"/>
    <property type="match status" value="1"/>
</dbReference>
<protein>
    <submittedName>
        <fullName evidence="1">DUF386 domain-containing protein</fullName>
    </submittedName>
</protein>
<dbReference type="GO" id="GO:0005829">
    <property type="term" value="C:cytosol"/>
    <property type="evidence" value="ECO:0007669"/>
    <property type="project" value="TreeGrafter"/>
</dbReference>
<dbReference type="EMBL" id="QRXY01000001">
    <property type="protein sequence ID" value="RGU47588.1"/>
    <property type="molecule type" value="Genomic_DNA"/>
</dbReference>